<keyword evidence="1" id="KW-0472">Membrane</keyword>
<dbReference type="OrthoDB" id="28610at2157"/>
<keyword evidence="1" id="KW-0812">Transmembrane</keyword>
<keyword evidence="3" id="KW-1185">Reference proteome</keyword>
<dbReference type="InterPro" id="IPR036390">
    <property type="entry name" value="WH_DNA-bd_sf"/>
</dbReference>
<dbReference type="STRING" id="487685.SAMN04488696_0393"/>
<feature type="transmembrane region" description="Helical" evidence="1">
    <location>
        <begin position="62"/>
        <end position="83"/>
    </location>
</feature>
<evidence type="ECO:0000313" key="3">
    <source>
        <dbReference type="Proteomes" id="UP000198535"/>
    </source>
</evidence>
<evidence type="ECO:0000313" key="2">
    <source>
        <dbReference type="EMBL" id="SFM21472.1"/>
    </source>
</evidence>
<protein>
    <submittedName>
        <fullName evidence="2">Predicted transcriptional regulator, containsd two HTH domains</fullName>
    </submittedName>
</protein>
<dbReference type="Gene3D" id="1.10.10.10">
    <property type="entry name" value="Winged helix-like DNA-binding domain superfamily/Winged helix DNA-binding domain"/>
    <property type="match status" value="2"/>
</dbReference>
<sequence length="258" mass="29280">MEKAFFKAGFFLLFIICSITVVLASDDNGGYIVTPTTGEYPEGAIVDHTEADGNITFWDLPLWIQVSVISGMLIPVIASFKYFPILLGKLIKKKENAKLRAISSYIKENPGCFEAEISKNLDIKRGTLRHYLGKLIEQNLISTIRNGKIKNIFPTGFFESNEQKRFHLHLKNDTRKIMLNTITEKPGITGQELASELALDKSTIHWHISKLLGDDIVRIERDGRFNKHYLKSNSRIISDFECSTQYEGECSQFPACQK</sequence>
<dbReference type="EMBL" id="FOUJ01000001">
    <property type="protein sequence ID" value="SFM21472.1"/>
    <property type="molecule type" value="Genomic_DNA"/>
</dbReference>
<evidence type="ECO:0000256" key="1">
    <source>
        <dbReference type="SAM" id="Phobius"/>
    </source>
</evidence>
<organism evidence="2 3">
    <name type="scientific">Methanolobus profundi</name>
    <dbReference type="NCBI Taxonomy" id="487685"/>
    <lineage>
        <taxon>Archaea</taxon>
        <taxon>Methanobacteriati</taxon>
        <taxon>Methanobacteriota</taxon>
        <taxon>Stenosarchaea group</taxon>
        <taxon>Methanomicrobia</taxon>
        <taxon>Methanosarcinales</taxon>
        <taxon>Methanosarcinaceae</taxon>
        <taxon>Methanolobus</taxon>
    </lineage>
</organism>
<dbReference type="SUPFAM" id="SSF46785">
    <property type="entry name" value="Winged helix' DNA-binding domain"/>
    <property type="match status" value="2"/>
</dbReference>
<name>A0A1I4P121_9EURY</name>
<proteinExistence type="predicted"/>
<dbReference type="PANTHER" id="PTHR36216:SF1">
    <property type="entry name" value="HTH ARSR-TYPE DOMAIN-CONTAINING PROTEIN"/>
    <property type="match status" value="1"/>
</dbReference>
<dbReference type="PANTHER" id="PTHR36216">
    <property type="entry name" value="TRANSCRIPTIONAL REGULATOR, TRMB"/>
    <property type="match status" value="1"/>
</dbReference>
<dbReference type="CDD" id="cd00090">
    <property type="entry name" value="HTH_ARSR"/>
    <property type="match status" value="1"/>
</dbReference>
<gene>
    <name evidence="2" type="ORF">SAMN04488696_0393</name>
</gene>
<dbReference type="InterPro" id="IPR011991">
    <property type="entry name" value="ArsR-like_HTH"/>
</dbReference>
<dbReference type="AlphaFoldDB" id="A0A1I4P121"/>
<accession>A0A1I4P121</accession>
<dbReference type="Proteomes" id="UP000198535">
    <property type="component" value="Unassembled WGS sequence"/>
</dbReference>
<keyword evidence="1" id="KW-1133">Transmembrane helix</keyword>
<dbReference type="InterPro" id="IPR036388">
    <property type="entry name" value="WH-like_DNA-bd_sf"/>
</dbReference>
<dbReference type="RefSeq" id="WP_091932426.1">
    <property type="nucleotide sequence ID" value="NZ_FOUJ01000001.1"/>
</dbReference>
<reference evidence="3" key="1">
    <citation type="submission" date="2016-10" db="EMBL/GenBank/DDBJ databases">
        <authorList>
            <person name="Varghese N."/>
            <person name="Submissions S."/>
        </authorList>
    </citation>
    <scope>NUCLEOTIDE SEQUENCE [LARGE SCALE GENOMIC DNA]</scope>
    <source>
        <strain evidence="3">Mob M</strain>
    </source>
</reference>
<dbReference type="Pfam" id="PF13412">
    <property type="entry name" value="HTH_24"/>
    <property type="match status" value="2"/>
</dbReference>